<sequence>MEIKRKNKIFLLFAVSLMALCFLSCGCTSQSESADTTSQSQAEITAAPISIPAPEVTRSEMTGEEINPEEMPSENVDRAGTEAGIPGGMEMPGDVRVEPDLALAAETLGVTEDQLIAVLGGMGGGADIDLNAAASELGVTVEELEEALGPQGGMPPGGRVATS</sequence>
<evidence type="ECO:0000313" key="3">
    <source>
        <dbReference type="Proteomes" id="UP000005741"/>
    </source>
</evidence>
<dbReference type="Proteomes" id="UP000005741">
    <property type="component" value="Chromosome"/>
</dbReference>
<organism evidence="2 3">
    <name type="scientific">Methanoplanus limicola DSM 2279</name>
    <dbReference type="NCBI Taxonomy" id="937775"/>
    <lineage>
        <taxon>Archaea</taxon>
        <taxon>Methanobacteriati</taxon>
        <taxon>Methanobacteriota</taxon>
        <taxon>Stenosarchaea group</taxon>
        <taxon>Methanomicrobia</taxon>
        <taxon>Methanomicrobiales</taxon>
        <taxon>Methanomicrobiaceae</taxon>
        <taxon>Methanoplanus</taxon>
    </lineage>
</organism>
<gene>
    <name evidence="2" type="ORF">Metlim_2512</name>
</gene>
<keyword evidence="3" id="KW-1185">Reference proteome</keyword>
<proteinExistence type="predicted"/>
<feature type="compositionally biased region" description="Acidic residues" evidence="1">
    <location>
        <begin position="62"/>
        <end position="72"/>
    </location>
</feature>
<dbReference type="EMBL" id="CM001436">
    <property type="protein sequence ID" value="EHQ36557.1"/>
    <property type="molecule type" value="Genomic_DNA"/>
</dbReference>
<accession>H1Z3T5</accession>
<feature type="region of interest" description="Disordered" evidence="1">
    <location>
        <begin position="56"/>
        <end position="94"/>
    </location>
</feature>
<dbReference type="HOGENOM" id="CLU_1623476_0_0_2"/>
<evidence type="ECO:0000313" key="2">
    <source>
        <dbReference type="EMBL" id="EHQ36557.1"/>
    </source>
</evidence>
<reference evidence="2 3" key="1">
    <citation type="submission" date="2011-10" db="EMBL/GenBank/DDBJ databases">
        <title>The Improved High-Quality Draft genome of Methanoplanus limicola DSM 2279.</title>
        <authorList>
            <consortium name="US DOE Joint Genome Institute (JGI-PGF)"/>
            <person name="Lucas S."/>
            <person name="Copeland A."/>
            <person name="Lapidus A."/>
            <person name="Glavina del Rio T."/>
            <person name="Dalin E."/>
            <person name="Tice H."/>
            <person name="Bruce D."/>
            <person name="Goodwin L."/>
            <person name="Pitluck S."/>
            <person name="Peters L."/>
            <person name="Mikhailova N."/>
            <person name="Lu M."/>
            <person name="Kyrpides N."/>
            <person name="Mavromatis K."/>
            <person name="Ivanova N."/>
            <person name="Markowitz V."/>
            <person name="Cheng J.-F."/>
            <person name="Hugenholtz P."/>
            <person name="Woyke T."/>
            <person name="Wu D."/>
            <person name="Wirth R."/>
            <person name="Brambilla E.-M."/>
            <person name="Klenk H.-P."/>
            <person name="Eisen J.A."/>
        </authorList>
    </citation>
    <scope>NUCLEOTIDE SEQUENCE [LARGE SCALE GENOMIC DNA]</scope>
    <source>
        <strain evidence="2 3">DSM 2279</strain>
    </source>
</reference>
<dbReference type="PROSITE" id="PS51257">
    <property type="entry name" value="PROKAR_LIPOPROTEIN"/>
    <property type="match status" value="1"/>
</dbReference>
<dbReference type="AlphaFoldDB" id="H1Z3T5"/>
<evidence type="ECO:0000256" key="1">
    <source>
        <dbReference type="SAM" id="MobiDB-lite"/>
    </source>
</evidence>
<name>H1Z3T5_9EURY</name>
<dbReference type="RefSeq" id="WP_004078950.1">
    <property type="nucleotide sequence ID" value="NZ_CM001436.1"/>
</dbReference>
<dbReference type="STRING" id="937775.Metlim_2512"/>
<protein>
    <submittedName>
        <fullName evidence="2">Uncharacterized protein</fullName>
    </submittedName>
</protein>
<dbReference type="InParanoid" id="H1Z3T5"/>